<dbReference type="GO" id="GO:0015288">
    <property type="term" value="F:porin activity"/>
    <property type="evidence" value="ECO:0007669"/>
    <property type="project" value="InterPro"/>
</dbReference>
<evidence type="ECO:0000313" key="4">
    <source>
        <dbReference type="Proteomes" id="UP000642829"/>
    </source>
</evidence>
<organism evidence="3 4">
    <name type="scientific">Cerasicoccus arenae</name>
    <dbReference type="NCBI Taxonomy" id="424488"/>
    <lineage>
        <taxon>Bacteria</taxon>
        <taxon>Pseudomonadati</taxon>
        <taxon>Verrucomicrobiota</taxon>
        <taxon>Opitutia</taxon>
        <taxon>Puniceicoccales</taxon>
        <taxon>Cerasicoccaceae</taxon>
        <taxon>Cerasicoccus</taxon>
    </lineage>
</organism>
<dbReference type="GO" id="GO:0008643">
    <property type="term" value="P:carbohydrate transport"/>
    <property type="evidence" value="ECO:0007669"/>
    <property type="project" value="InterPro"/>
</dbReference>
<dbReference type="Pfam" id="PF04966">
    <property type="entry name" value="OprB"/>
    <property type="match status" value="1"/>
</dbReference>
<dbReference type="InterPro" id="IPR007049">
    <property type="entry name" value="Carb-sel_porin_OprB"/>
</dbReference>
<comment type="similarity">
    <text evidence="1 2">Belongs to the OprB family.</text>
</comment>
<dbReference type="Proteomes" id="UP000642829">
    <property type="component" value="Unassembled WGS sequence"/>
</dbReference>
<dbReference type="InterPro" id="IPR052932">
    <property type="entry name" value="OprB_Porin"/>
</dbReference>
<protein>
    <submittedName>
        <fullName evidence="3">Porin B</fullName>
    </submittedName>
</protein>
<dbReference type="PANTHER" id="PTHR37944:SF1">
    <property type="entry name" value="PORIN B"/>
    <property type="match status" value="1"/>
</dbReference>
<name>A0A8J3DEQ2_9BACT</name>
<evidence type="ECO:0000256" key="2">
    <source>
        <dbReference type="RuleBase" id="RU363072"/>
    </source>
</evidence>
<dbReference type="InterPro" id="IPR038673">
    <property type="entry name" value="OprB_sf"/>
</dbReference>
<keyword evidence="2" id="KW-0732">Signal</keyword>
<reference evidence="3" key="2">
    <citation type="submission" date="2020-09" db="EMBL/GenBank/DDBJ databases">
        <authorList>
            <person name="Sun Q."/>
            <person name="Kim S."/>
        </authorList>
    </citation>
    <scope>NUCLEOTIDE SEQUENCE</scope>
    <source>
        <strain evidence="3">KCTC 12870</strain>
    </source>
</reference>
<dbReference type="Gene3D" id="2.40.160.180">
    <property type="entry name" value="Carbohydrate-selective porin OprB"/>
    <property type="match status" value="1"/>
</dbReference>
<proteinExistence type="inferred from homology"/>
<gene>
    <name evidence="3" type="primary">oprB</name>
    <name evidence="3" type="ORF">GCM10007047_29870</name>
</gene>
<evidence type="ECO:0000313" key="3">
    <source>
        <dbReference type="EMBL" id="GHC10522.1"/>
    </source>
</evidence>
<dbReference type="RefSeq" id="WP_189516671.1">
    <property type="nucleotide sequence ID" value="NZ_BMXG01000023.1"/>
</dbReference>
<sequence>MRRNIEVTRYPKITMRFAIPLILATSALAAPPSSPDDDLLSLANEEYLLDANGWRGHFAEETGITFIANYAVDVLGNPVGGLNNKLRYSTLGLFGANVQLGTLTNEDWLAAWSFQATGYNAEGKNLANDIGNAIQPSTLFSGVVPVGLSEVYLSGQWDNVLARLGRITPEDYFAASPLWDYFVSLAYNDNPWNLNTNNPNFSGSPSTLWMAGADWQIDSEWKISIAAANTSRPDLTAPSKRGVDFHFDPLDGTMFLAEICYHWRVDFGQPQALSGSAQVGGYHDTAQFTRITKPPAGVSPTKPGLSAAWVILEQQLIAGESVDDIGLTTWLLASWGGPKSIANSPWFFSTGFVYEGLLPSRPDDALAFGYSINWFNNQLTGQNHETDIELTYLIQLTPWLSIQPDLQVILDPNGMNSINDALVLGFQCAVDF</sequence>
<comment type="caution">
    <text evidence="3">The sequence shown here is derived from an EMBL/GenBank/DDBJ whole genome shotgun (WGS) entry which is preliminary data.</text>
</comment>
<feature type="signal peptide" evidence="2">
    <location>
        <begin position="1"/>
        <end position="29"/>
    </location>
</feature>
<dbReference type="AlphaFoldDB" id="A0A8J3DEQ2"/>
<evidence type="ECO:0000256" key="1">
    <source>
        <dbReference type="ARBA" id="ARBA00008769"/>
    </source>
</evidence>
<accession>A0A8J3DEQ2</accession>
<dbReference type="GO" id="GO:0016020">
    <property type="term" value="C:membrane"/>
    <property type="evidence" value="ECO:0007669"/>
    <property type="project" value="InterPro"/>
</dbReference>
<feature type="chain" id="PRO_5035341722" evidence="2">
    <location>
        <begin position="30"/>
        <end position="432"/>
    </location>
</feature>
<dbReference type="EMBL" id="BMXG01000023">
    <property type="protein sequence ID" value="GHC10522.1"/>
    <property type="molecule type" value="Genomic_DNA"/>
</dbReference>
<reference evidence="3" key="1">
    <citation type="journal article" date="2014" name="Int. J. Syst. Evol. Microbiol.">
        <title>Complete genome sequence of Corynebacterium casei LMG S-19264T (=DSM 44701T), isolated from a smear-ripened cheese.</title>
        <authorList>
            <consortium name="US DOE Joint Genome Institute (JGI-PGF)"/>
            <person name="Walter F."/>
            <person name="Albersmeier A."/>
            <person name="Kalinowski J."/>
            <person name="Ruckert C."/>
        </authorList>
    </citation>
    <scope>NUCLEOTIDE SEQUENCE</scope>
    <source>
        <strain evidence="3">KCTC 12870</strain>
    </source>
</reference>
<keyword evidence="4" id="KW-1185">Reference proteome</keyword>
<dbReference type="PANTHER" id="PTHR37944">
    <property type="entry name" value="PORIN B"/>
    <property type="match status" value="1"/>
</dbReference>